<sequence length="244" mass="27430">MGLFDSKMYHGAYSELRRLGYPQTNIASLWYKDPALQLHEIDRYEEPFPKCDYVDVGDKTAENNDKGVKEGANADEEKASTKGVEEGANMEGVEDGLGTKGGQDEVDSEEGSDDEDADDVHFTNSEDDYDDDTGFEEENGEKIKPRVDKGKWVAIDGLSDEQGNDSEEFDNQYETWVGNGEDDEDDLGVGSGMFLVYKRQKDMKAYRWQFGTVFACRDDFKDAIVSYAVQNSRASPSRSMIYVE</sequence>
<accession>A0ABU6QKN8</accession>
<evidence type="ECO:0000313" key="2">
    <source>
        <dbReference type="EMBL" id="MED6112480.1"/>
    </source>
</evidence>
<feature type="compositionally biased region" description="Acidic residues" evidence="1">
    <location>
        <begin position="125"/>
        <end position="137"/>
    </location>
</feature>
<name>A0ABU6QKN8_9FABA</name>
<evidence type="ECO:0000256" key="1">
    <source>
        <dbReference type="SAM" id="MobiDB-lite"/>
    </source>
</evidence>
<evidence type="ECO:0000313" key="3">
    <source>
        <dbReference type="Proteomes" id="UP001341840"/>
    </source>
</evidence>
<dbReference type="Proteomes" id="UP001341840">
    <property type="component" value="Unassembled WGS sequence"/>
</dbReference>
<dbReference type="EMBL" id="JASCZI010000572">
    <property type="protein sequence ID" value="MED6112480.1"/>
    <property type="molecule type" value="Genomic_DNA"/>
</dbReference>
<keyword evidence="3" id="KW-1185">Reference proteome</keyword>
<feature type="region of interest" description="Disordered" evidence="1">
    <location>
        <begin position="62"/>
        <end position="137"/>
    </location>
</feature>
<feature type="compositionally biased region" description="Acidic residues" evidence="1">
    <location>
        <begin position="104"/>
        <end position="118"/>
    </location>
</feature>
<reference evidence="2 3" key="1">
    <citation type="journal article" date="2023" name="Plants (Basel)">
        <title>Bridging the Gap: Combining Genomics and Transcriptomics Approaches to Understand Stylosanthes scabra, an Orphan Legume from the Brazilian Caatinga.</title>
        <authorList>
            <person name="Ferreira-Neto J.R.C."/>
            <person name="da Silva M.D."/>
            <person name="Binneck E."/>
            <person name="de Melo N.F."/>
            <person name="da Silva R.H."/>
            <person name="de Melo A.L.T.M."/>
            <person name="Pandolfi V."/>
            <person name="Bustamante F.O."/>
            <person name="Brasileiro-Vidal A.C."/>
            <person name="Benko-Iseppon A.M."/>
        </authorList>
    </citation>
    <scope>NUCLEOTIDE SEQUENCE [LARGE SCALE GENOMIC DNA]</scope>
    <source>
        <tissue evidence="2">Leaves</tissue>
    </source>
</reference>
<gene>
    <name evidence="2" type="ORF">PIB30_062097</name>
</gene>
<proteinExistence type="predicted"/>
<organism evidence="2 3">
    <name type="scientific">Stylosanthes scabra</name>
    <dbReference type="NCBI Taxonomy" id="79078"/>
    <lineage>
        <taxon>Eukaryota</taxon>
        <taxon>Viridiplantae</taxon>
        <taxon>Streptophyta</taxon>
        <taxon>Embryophyta</taxon>
        <taxon>Tracheophyta</taxon>
        <taxon>Spermatophyta</taxon>
        <taxon>Magnoliopsida</taxon>
        <taxon>eudicotyledons</taxon>
        <taxon>Gunneridae</taxon>
        <taxon>Pentapetalae</taxon>
        <taxon>rosids</taxon>
        <taxon>fabids</taxon>
        <taxon>Fabales</taxon>
        <taxon>Fabaceae</taxon>
        <taxon>Papilionoideae</taxon>
        <taxon>50 kb inversion clade</taxon>
        <taxon>dalbergioids sensu lato</taxon>
        <taxon>Dalbergieae</taxon>
        <taxon>Pterocarpus clade</taxon>
        <taxon>Stylosanthes</taxon>
    </lineage>
</organism>
<feature type="compositionally biased region" description="Basic and acidic residues" evidence="1">
    <location>
        <begin position="75"/>
        <end position="85"/>
    </location>
</feature>
<comment type="caution">
    <text evidence="2">The sequence shown here is derived from an EMBL/GenBank/DDBJ whole genome shotgun (WGS) entry which is preliminary data.</text>
</comment>
<protein>
    <submittedName>
        <fullName evidence="2">Uncharacterized protein</fullName>
    </submittedName>
</protein>